<dbReference type="Pfam" id="PF18803">
    <property type="entry name" value="CxC2"/>
    <property type="match status" value="1"/>
</dbReference>
<organism evidence="3 4">
    <name type="scientific">Mycena alexandri</name>
    <dbReference type="NCBI Taxonomy" id="1745969"/>
    <lineage>
        <taxon>Eukaryota</taxon>
        <taxon>Fungi</taxon>
        <taxon>Dikarya</taxon>
        <taxon>Basidiomycota</taxon>
        <taxon>Agaricomycotina</taxon>
        <taxon>Agaricomycetes</taxon>
        <taxon>Agaricomycetidae</taxon>
        <taxon>Agaricales</taxon>
        <taxon>Marasmiineae</taxon>
        <taxon>Mycenaceae</taxon>
        <taxon>Mycena</taxon>
    </lineage>
</organism>
<accession>A0AAD6S401</accession>
<evidence type="ECO:0000313" key="4">
    <source>
        <dbReference type="Proteomes" id="UP001218188"/>
    </source>
</evidence>
<sequence length="1032" mass="117382">MSPRKKSLIQKALKKRNALRMANFLMTLGGVLRSSACCYWSARWTVMLIFSVHVDPKSSVQLSALNAQDMRLDVPKVWNPLTEFFLRHDISTLGHVIHLGHNGSACPSAVGERLFTVVDGNGIHSTRLAFCGCKELPPNKDRQLVRAGLFPATAKDAHTAFTIKMLKEFQLHNFESKKAAYDYLGAIRRLTDNSFTADVANPYAAFLRVVRVFNYLTLVKRSGQLHGIDTLLPHRPRGNLLVWCPGCPEPGFNSDPNCPKTPAHLRQDWCSYLHLNQSQRTLDGNHQCNQFSKNTDPDDVLSAPVKHTSHWNLRTKSICSPCQHPPRFVNSDYALAMALKNHNPSEEFMFKLQVEVDDVDKVSTYDIACQYIIYLEDRFEKQFPDQLEYIKKMRWGVPALHVQGHQDSCTYLFGTAYMECIGHFHGETAEHYWPEANQLGPHDTMIQHHGDWNHKKTSQLVSDLSEGIVEAKQKYKTKCDHFIALSFSFSDRVSEWKEIPRITSKQGKDAATIYDKMISDDNNFATTLVPRNKIAEFLDRGLKIQDSQRKLKHLIHNTEEHELQAWKKEISKRTTKLRDQMAVFRRDQKHFMPKLGDKVAAQTACGPAIELEQLYLPSDLTKLERQQLDVVPLGAEESKWREGQIFDILRALQNIVKGLGTLRFQKYKNDRQQKQNSRAGDHIAEAIKRQNQHMESYGVVRMALIALNGSTTFPGLTEADLFMKPVQHKRRVGDSKRTNGLLWRAKALAMVGSYDEGDRGTQSESELEEPESAVGTQSRRQKSVITAAAIGTQSSQRKSGPKRSKRDLKVPQEPQNERREKHEGWIWQLGDRVQWFRAEAEMQRWQEQWEQKLAELLRTIRSFSRMQLVWAQLADTQPADRPGASAYARQKAAMYARRAEEGRESIKKLGYGDLIKEKANLVLFVGTERQKEAALAVETLLRTETVIPTHDKWLVHNPTFPLFALGFPLNGNALSGTASRRSTAGFAAVISQHWRTGFHFNMWQYNTARLGSGYEVSKGWGEGAGGWVAGEG</sequence>
<feature type="compositionally biased region" description="Basic and acidic residues" evidence="1">
    <location>
        <begin position="807"/>
        <end position="822"/>
    </location>
</feature>
<dbReference type="Pfam" id="PF18758">
    <property type="entry name" value="KDZ"/>
    <property type="match status" value="1"/>
</dbReference>
<name>A0AAD6S401_9AGAR</name>
<proteinExistence type="predicted"/>
<dbReference type="EMBL" id="JARJCM010000262">
    <property type="protein sequence ID" value="KAJ7020445.1"/>
    <property type="molecule type" value="Genomic_DNA"/>
</dbReference>
<evidence type="ECO:0000313" key="3">
    <source>
        <dbReference type="EMBL" id="KAJ7020445.1"/>
    </source>
</evidence>
<dbReference type="Proteomes" id="UP001218188">
    <property type="component" value="Unassembled WGS sequence"/>
</dbReference>
<feature type="region of interest" description="Disordered" evidence="1">
    <location>
        <begin position="754"/>
        <end position="822"/>
    </location>
</feature>
<dbReference type="AlphaFoldDB" id="A0AAD6S401"/>
<dbReference type="InterPro" id="IPR041457">
    <property type="entry name" value="CxC2_KDZ-assoc"/>
</dbReference>
<dbReference type="InterPro" id="IPR040521">
    <property type="entry name" value="KDZ"/>
</dbReference>
<reference evidence="3" key="1">
    <citation type="submission" date="2023-03" db="EMBL/GenBank/DDBJ databases">
        <title>Massive genome expansion in bonnet fungi (Mycena s.s.) driven by repeated elements and novel gene families across ecological guilds.</title>
        <authorList>
            <consortium name="Lawrence Berkeley National Laboratory"/>
            <person name="Harder C.B."/>
            <person name="Miyauchi S."/>
            <person name="Viragh M."/>
            <person name="Kuo A."/>
            <person name="Thoen E."/>
            <person name="Andreopoulos B."/>
            <person name="Lu D."/>
            <person name="Skrede I."/>
            <person name="Drula E."/>
            <person name="Henrissat B."/>
            <person name="Morin E."/>
            <person name="Kohler A."/>
            <person name="Barry K."/>
            <person name="LaButti K."/>
            <person name="Morin E."/>
            <person name="Salamov A."/>
            <person name="Lipzen A."/>
            <person name="Mereny Z."/>
            <person name="Hegedus B."/>
            <person name="Baldrian P."/>
            <person name="Stursova M."/>
            <person name="Weitz H."/>
            <person name="Taylor A."/>
            <person name="Grigoriev I.V."/>
            <person name="Nagy L.G."/>
            <person name="Martin F."/>
            <person name="Kauserud H."/>
        </authorList>
    </citation>
    <scope>NUCLEOTIDE SEQUENCE</scope>
    <source>
        <strain evidence="3">CBHHK200</strain>
    </source>
</reference>
<keyword evidence="4" id="KW-1185">Reference proteome</keyword>
<evidence type="ECO:0000259" key="2">
    <source>
        <dbReference type="Pfam" id="PF18803"/>
    </source>
</evidence>
<protein>
    <recommendedName>
        <fullName evidence="2">CxC2-like cysteine cluster KDZ transposase-associated domain-containing protein</fullName>
    </recommendedName>
</protein>
<gene>
    <name evidence="3" type="ORF">C8F04DRAFT_1241968</name>
</gene>
<feature type="domain" description="CxC2-like cysteine cluster KDZ transposase-associated" evidence="2">
    <location>
        <begin position="91"/>
        <end position="194"/>
    </location>
</feature>
<evidence type="ECO:0000256" key="1">
    <source>
        <dbReference type="SAM" id="MobiDB-lite"/>
    </source>
</evidence>
<comment type="caution">
    <text evidence="3">The sequence shown here is derived from an EMBL/GenBank/DDBJ whole genome shotgun (WGS) entry which is preliminary data.</text>
</comment>